<feature type="transmembrane region" description="Helical" evidence="7">
    <location>
        <begin position="76"/>
        <end position="98"/>
    </location>
</feature>
<accession>A0ABS5RSS5</accession>
<proteinExistence type="inferred from homology"/>
<evidence type="ECO:0000256" key="4">
    <source>
        <dbReference type="ARBA" id="ARBA00022989"/>
    </source>
</evidence>
<comment type="subcellular location">
    <subcellularLocation>
        <location evidence="1">Membrane</location>
        <topology evidence="1">Multi-pass membrane protein</topology>
    </subcellularLocation>
</comment>
<evidence type="ECO:0000256" key="5">
    <source>
        <dbReference type="ARBA" id="ARBA00023136"/>
    </source>
</evidence>
<feature type="transmembrane region" description="Helical" evidence="7">
    <location>
        <begin position="222"/>
        <end position="244"/>
    </location>
</feature>
<dbReference type="InterPro" id="IPR002549">
    <property type="entry name" value="AI-2E-like"/>
</dbReference>
<comment type="caution">
    <text evidence="8">The sequence shown here is derived from an EMBL/GenBank/DDBJ whole genome shotgun (WGS) entry which is preliminary data.</text>
</comment>
<dbReference type="PANTHER" id="PTHR21716">
    <property type="entry name" value="TRANSMEMBRANE PROTEIN"/>
    <property type="match status" value="1"/>
</dbReference>
<reference evidence="8 9" key="1">
    <citation type="submission" date="2021-03" db="EMBL/GenBank/DDBJ databases">
        <title>Tianweitania aestuarii sp. nov., isolated from a tidal flat.</title>
        <authorList>
            <person name="Park S."/>
            <person name="Yoon J.-H."/>
        </authorList>
    </citation>
    <scope>NUCLEOTIDE SEQUENCE [LARGE SCALE GENOMIC DNA]</scope>
    <source>
        <strain evidence="8 9">BSSL-BM11</strain>
    </source>
</reference>
<evidence type="ECO:0000256" key="2">
    <source>
        <dbReference type="ARBA" id="ARBA00009773"/>
    </source>
</evidence>
<evidence type="ECO:0000256" key="6">
    <source>
        <dbReference type="SAM" id="MobiDB-lite"/>
    </source>
</evidence>
<dbReference type="Pfam" id="PF01594">
    <property type="entry name" value="AI-2E_transport"/>
    <property type="match status" value="1"/>
</dbReference>
<feature type="transmembrane region" description="Helical" evidence="7">
    <location>
        <begin position="167"/>
        <end position="192"/>
    </location>
</feature>
<gene>
    <name evidence="8" type="ORF">JYU29_01415</name>
</gene>
<keyword evidence="9" id="KW-1185">Reference proteome</keyword>
<keyword evidence="5 7" id="KW-0472">Membrane</keyword>
<evidence type="ECO:0000313" key="8">
    <source>
        <dbReference type="EMBL" id="MBS9719341.1"/>
    </source>
</evidence>
<evidence type="ECO:0000256" key="1">
    <source>
        <dbReference type="ARBA" id="ARBA00004141"/>
    </source>
</evidence>
<organism evidence="8 9">
    <name type="scientific">Tianweitania aestuarii</name>
    <dbReference type="NCBI Taxonomy" id="2814886"/>
    <lineage>
        <taxon>Bacteria</taxon>
        <taxon>Pseudomonadati</taxon>
        <taxon>Pseudomonadota</taxon>
        <taxon>Alphaproteobacteria</taxon>
        <taxon>Hyphomicrobiales</taxon>
        <taxon>Phyllobacteriaceae</taxon>
        <taxon>Tianweitania</taxon>
    </lineage>
</organism>
<feature type="transmembrane region" description="Helical" evidence="7">
    <location>
        <begin position="287"/>
        <end position="307"/>
    </location>
</feature>
<feature type="transmembrane region" description="Helical" evidence="7">
    <location>
        <begin position="319"/>
        <end position="352"/>
    </location>
</feature>
<evidence type="ECO:0000313" key="9">
    <source>
        <dbReference type="Proteomes" id="UP001297272"/>
    </source>
</evidence>
<name>A0ABS5RSS5_9HYPH</name>
<feature type="region of interest" description="Disordered" evidence="6">
    <location>
        <begin position="371"/>
        <end position="401"/>
    </location>
</feature>
<feature type="transmembrane region" description="Helical" evidence="7">
    <location>
        <begin position="250"/>
        <end position="280"/>
    </location>
</feature>
<dbReference type="EMBL" id="JAFMNX010000001">
    <property type="protein sequence ID" value="MBS9719341.1"/>
    <property type="molecule type" value="Genomic_DNA"/>
</dbReference>
<dbReference type="PANTHER" id="PTHR21716:SF16">
    <property type="entry name" value="BLL1467 PROTEIN"/>
    <property type="match status" value="1"/>
</dbReference>
<keyword evidence="3 7" id="KW-0812">Transmembrane</keyword>
<sequence length="401" mass="42940">MSNTPAAVSTDEASIAETASSDLAKLRRLVLGLFLISACSALYFARDFFMPVVLAFLVAMTLTPIVRFLRKRGVPSALSATLLVVAFATVFGLLAYVVSGPAITLVNDAPSIGRTLAERLRQLQRPIERINDIMQQFDTMTGQVTDPNIEQVALAQPGVVSRAAGSVLSIGTSIGITLVLALFLLASGQMFYEKIVQSFGRMSDKKRALRVVYDVEREISRYLLTIALINSGLGVAIGTGLWIIGVPNAILWGVMAALFNFLPYIGALTTMLVVGVISIVSFDSLSYALLGPGFVLFCNLMEGQLLTPLILGRRLELNAVAIFIAVAFWSWLWGLVGALIAVPLLVVIKVFCDNFESLQSMGNFLAAQQSMEPAETAPDPALPEAPKSGPAVLDVVTSAQP</sequence>
<feature type="transmembrane region" description="Helical" evidence="7">
    <location>
        <begin position="29"/>
        <end position="46"/>
    </location>
</feature>
<evidence type="ECO:0000256" key="3">
    <source>
        <dbReference type="ARBA" id="ARBA00022692"/>
    </source>
</evidence>
<dbReference type="RefSeq" id="WP_213983000.1">
    <property type="nucleotide sequence ID" value="NZ_JAFMNX010000001.1"/>
</dbReference>
<comment type="similarity">
    <text evidence="2">Belongs to the autoinducer-2 exporter (AI-2E) (TC 2.A.86) family.</text>
</comment>
<protein>
    <submittedName>
        <fullName evidence="8">AI-2E family transporter</fullName>
    </submittedName>
</protein>
<feature type="transmembrane region" description="Helical" evidence="7">
    <location>
        <begin position="52"/>
        <end position="69"/>
    </location>
</feature>
<dbReference type="Proteomes" id="UP001297272">
    <property type="component" value="Unassembled WGS sequence"/>
</dbReference>
<evidence type="ECO:0000256" key="7">
    <source>
        <dbReference type="SAM" id="Phobius"/>
    </source>
</evidence>
<keyword evidence="4 7" id="KW-1133">Transmembrane helix</keyword>